<proteinExistence type="predicted"/>
<evidence type="ECO:0000313" key="3">
    <source>
        <dbReference type="Proteomes" id="UP000564836"/>
    </source>
</evidence>
<dbReference type="EMBL" id="CP088280">
    <property type="protein sequence ID" value="UGX98433.1"/>
    <property type="molecule type" value="Genomic_DNA"/>
</dbReference>
<name>A0A7Z0QIV4_9BRAD</name>
<dbReference type="Proteomes" id="UP000564836">
    <property type="component" value="Chromosome"/>
</dbReference>
<protein>
    <submittedName>
        <fullName evidence="1">Uncharacterized protein</fullName>
    </submittedName>
</protein>
<reference evidence="1" key="2">
    <citation type="submission" date="2020-06" db="EMBL/GenBank/DDBJ databases">
        <title>Whole Genome Sequence of Bradyrhizobium sp. Strain 323S2.</title>
        <authorList>
            <person name="Bromfield E.S.P."/>
        </authorList>
    </citation>
    <scope>NUCLEOTIDE SEQUENCE [LARGE SCALE GENOMIC DNA]</scope>
    <source>
        <strain evidence="1">323S2</strain>
    </source>
</reference>
<accession>A0A7Z0QIV4</accession>
<organism evidence="1">
    <name type="scientific">Bradyrhizobium barranii subsp. barranii</name>
    <dbReference type="NCBI Taxonomy" id="2823807"/>
    <lineage>
        <taxon>Bacteria</taxon>
        <taxon>Pseudomonadati</taxon>
        <taxon>Pseudomonadota</taxon>
        <taxon>Alphaproteobacteria</taxon>
        <taxon>Hyphomicrobiales</taxon>
        <taxon>Nitrobacteraceae</taxon>
        <taxon>Bradyrhizobium</taxon>
        <taxon>Bradyrhizobium barranii</taxon>
    </lineage>
</organism>
<dbReference type="AlphaFoldDB" id="A0A7Z0QIV4"/>
<gene>
    <name evidence="2" type="ORF">G6321_00026265</name>
    <name evidence="1" type="ORF">G6321_41970</name>
</gene>
<reference evidence="2 3" key="1">
    <citation type="journal article" date="2017" name="Syst. Appl. Microbiol.">
        <title>Soybeans inoculated with root zone soils of Canadian native legumes harbour diverse and novel Bradyrhizobium spp. that possess agricultural potential.</title>
        <authorList>
            <person name="Bromfield E.S.P."/>
            <person name="Cloutier S."/>
            <person name="Tambong J.T."/>
            <person name="Tran Thi T.V."/>
        </authorList>
    </citation>
    <scope>NUCLEOTIDE SEQUENCE [LARGE SCALE GENOMIC DNA]</scope>
    <source>
        <strain evidence="2 3">323S2</strain>
    </source>
</reference>
<evidence type="ECO:0000313" key="1">
    <source>
        <dbReference type="EMBL" id="NYY94736.1"/>
    </source>
</evidence>
<dbReference type="EMBL" id="JACBFH010000001">
    <property type="protein sequence ID" value="NYY94736.1"/>
    <property type="molecule type" value="Genomic_DNA"/>
</dbReference>
<dbReference type="RefSeq" id="WP_166341238.1">
    <property type="nucleotide sequence ID" value="NZ_CP088280.1"/>
</dbReference>
<evidence type="ECO:0000313" key="2">
    <source>
        <dbReference type="EMBL" id="UGX98433.1"/>
    </source>
</evidence>
<reference evidence="2 3" key="3">
    <citation type="journal article" date="2022" name="Int. J. Syst. Evol. Microbiol.">
        <title>Strains of Bradyrhizobium barranii sp. nov. associated with legumes native to Canada are symbionts of soybeans and belong to different subspecies (subsp. barranii subsp. nov. and subsp. apii subsp. nov.) and symbiovars (sv. glycinearum and sv. septentrionale).</title>
        <authorList>
            <person name="Bromfield E.S.P."/>
            <person name="Cloutier S."/>
            <person name="Wasai-Hara S."/>
            <person name="Minamisawa K."/>
        </authorList>
    </citation>
    <scope>NUCLEOTIDE SEQUENCE [LARGE SCALE GENOMIC DNA]</scope>
    <source>
        <strain evidence="2 3">323S2</strain>
    </source>
</reference>
<sequence>MSGLLGGLTDPKFMAELSERTRIAEHVAAQMGVTMEEARAALRAFAAETSSDGHTLH</sequence>